<proteinExistence type="predicted"/>
<accession>A0A223ECN8</accession>
<reference evidence="1 2" key="1">
    <citation type="submission" date="2016-10" db="EMBL/GenBank/DDBJ databases">
        <title>The whole genome sequencing and assembly of Bacillus simplex DSM 1321 strain.</title>
        <authorList>
            <person name="Park M.-K."/>
            <person name="Lee Y.-J."/>
            <person name="Yi H."/>
            <person name="Bahn Y.-S."/>
            <person name="Kim J.F."/>
            <person name="Lee D.-W."/>
        </authorList>
    </citation>
    <scope>NUCLEOTIDE SEQUENCE [LARGE SCALE GENOMIC DNA]</scope>
    <source>
        <strain evidence="1 2">DSM 1321</strain>
    </source>
</reference>
<dbReference type="Pfam" id="PF11122">
    <property type="entry name" value="Spore-coat_CotD"/>
    <property type="match status" value="1"/>
</dbReference>
<dbReference type="InterPro" id="IPR020108">
    <property type="entry name" value="Spore_coat_CotD"/>
</dbReference>
<dbReference type="RefSeq" id="WP_063234637.1">
    <property type="nucleotide sequence ID" value="NZ_BCVO01000016.1"/>
</dbReference>
<name>A0A223ECN8_9BACI</name>
<dbReference type="AlphaFoldDB" id="A0A223ECN8"/>
<gene>
    <name evidence="1" type="ORF">BS1321_02970</name>
</gene>
<dbReference type="Proteomes" id="UP000214618">
    <property type="component" value="Chromosome"/>
</dbReference>
<evidence type="ECO:0000313" key="1">
    <source>
        <dbReference type="EMBL" id="ASS93014.1"/>
    </source>
</evidence>
<dbReference type="OrthoDB" id="2455195at2"/>
<sequence length="100" mass="11562">MYNKPWGHPKGGQCPPQYCPPHRMPTQYNPPQISPTKQNVKTNVINTVIPVFHPTHTTTVNKYFTTYIPHTRSIVKECYTQSFVCGVPQPPSFSRKMLRY</sequence>
<protein>
    <recommendedName>
        <fullName evidence="3">Spore coat protein D</fullName>
    </recommendedName>
</protein>
<evidence type="ECO:0000313" key="2">
    <source>
        <dbReference type="Proteomes" id="UP000214618"/>
    </source>
</evidence>
<evidence type="ECO:0008006" key="3">
    <source>
        <dbReference type="Google" id="ProtNLM"/>
    </source>
</evidence>
<dbReference type="EMBL" id="CP017704">
    <property type="protein sequence ID" value="ASS93014.1"/>
    <property type="molecule type" value="Genomic_DNA"/>
</dbReference>
<organism evidence="1 2">
    <name type="scientific">Peribacillus simplex NBRC 15720 = DSM 1321</name>
    <dbReference type="NCBI Taxonomy" id="1349754"/>
    <lineage>
        <taxon>Bacteria</taxon>
        <taxon>Bacillati</taxon>
        <taxon>Bacillota</taxon>
        <taxon>Bacilli</taxon>
        <taxon>Bacillales</taxon>
        <taxon>Bacillaceae</taxon>
        <taxon>Peribacillus</taxon>
    </lineage>
</organism>